<dbReference type="Gene3D" id="1.20.5.1150">
    <property type="entry name" value="Ribosomal protein S8"/>
    <property type="match status" value="1"/>
</dbReference>
<dbReference type="GO" id="GO:0005840">
    <property type="term" value="C:ribosome"/>
    <property type="evidence" value="ECO:0007669"/>
    <property type="project" value="UniProtKB-KW"/>
</dbReference>
<dbReference type="InterPro" id="IPR001911">
    <property type="entry name" value="Ribosomal_bS21"/>
</dbReference>
<evidence type="ECO:0000256" key="5">
    <source>
        <dbReference type="HAMAP-Rule" id="MF_00358"/>
    </source>
</evidence>
<protein>
    <recommendedName>
        <fullName evidence="4 5">Small ribosomal subunit protein bS21</fullName>
    </recommendedName>
</protein>
<dbReference type="eggNOG" id="COG0828">
    <property type="taxonomic scope" value="Bacteria"/>
</dbReference>
<dbReference type="STRING" id="592015.HMPREF1705_02936"/>
<comment type="similarity">
    <text evidence="1 5 6">Belongs to the bacterial ribosomal protein bS21 family.</text>
</comment>
<feature type="region of interest" description="Disordered" evidence="7">
    <location>
        <begin position="38"/>
        <end position="64"/>
    </location>
</feature>
<feature type="compositionally biased region" description="Basic residues" evidence="7">
    <location>
        <begin position="52"/>
        <end position="64"/>
    </location>
</feature>
<keyword evidence="9" id="KW-1185">Reference proteome</keyword>
<proteinExistence type="inferred from homology"/>
<dbReference type="AlphaFoldDB" id="A0A0T5XBE3"/>
<gene>
    <name evidence="5" type="primary">rpsU</name>
    <name evidence="8" type="ORF">HMPREF1705_02936</name>
</gene>
<dbReference type="GO" id="GO:0006412">
    <property type="term" value="P:translation"/>
    <property type="evidence" value="ECO:0007669"/>
    <property type="project" value="UniProtKB-UniRule"/>
</dbReference>
<dbReference type="GO" id="GO:1990904">
    <property type="term" value="C:ribonucleoprotein complex"/>
    <property type="evidence" value="ECO:0007669"/>
    <property type="project" value="UniProtKB-KW"/>
</dbReference>
<dbReference type="PRINTS" id="PR00976">
    <property type="entry name" value="RIBOSOMALS21"/>
</dbReference>
<dbReference type="InterPro" id="IPR038380">
    <property type="entry name" value="Ribosomal_bS21_sf"/>
</dbReference>
<dbReference type="Pfam" id="PF01165">
    <property type="entry name" value="Ribosomal_S21"/>
    <property type="match status" value="1"/>
</dbReference>
<comment type="caution">
    <text evidence="8">The sequence shown here is derived from an EMBL/GenBank/DDBJ whole genome shotgun (WGS) entry which is preliminary data.</text>
</comment>
<keyword evidence="2 5" id="KW-0689">Ribosomal protein</keyword>
<evidence type="ECO:0000256" key="6">
    <source>
        <dbReference type="RuleBase" id="RU000667"/>
    </source>
</evidence>
<evidence type="ECO:0000256" key="7">
    <source>
        <dbReference type="SAM" id="MobiDB-lite"/>
    </source>
</evidence>
<keyword evidence="3 5" id="KW-0687">Ribonucleoprotein</keyword>
<evidence type="ECO:0000313" key="9">
    <source>
        <dbReference type="Proteomes" id="UP000005273"/>
    </source>
</evidence>
<name>A0A0T5XBE3_9BACT</name>
<feature type="compositionally biased region" description="Basic and acidic residues" evidence="7">
    <location>
        <begin position="38"/>
        <end position="51"/>
    </location>
</feature>
<dbReference type="Proteomes" id="UP000005273">
    <property type="component" value="Unassembled WGS sequence"/>
</dbReference>
<evidence type="ECO:0000256" key="1">
    <source>
        <dbReference type="ARBA" id="ARBA00006640"/>
    </source>
</evidence>
<dbReference type="NCBIfam" id="TIGR00030">
    <property type="entry name" value="S21p"/>
    <property type="match status" value="1"/>
</dbReference>
<dbReference type="GO" id="GO:0003735">
    <property type="term" value="F:structural constituent of ribosome"/>
    <property type="evidence" value="ECO:0007669"/>
    <property type="project" value="InterPro"/>
</dbReference>
<organism evidence="8 9">
    <name type="scientific">Acetomicrobium hydrogeniformans ATCC BAA-1850</name>
    <dbReference type="NCBI Taxonomy" id="592015"/>
    <lineage>
        <taxon>Bacteria</taxon>
        <taxon>Thermotogati</taxon>
        <taxon>Synergistota</taxon>
        <taxon>Synergistia</taxon>
        <taxon>Synergistales</taxon>
        <taxon>Acetomicrobiaceae</taxon>
        <taxon>Acetomicrobium</taxon>
    </lineage>
</organism>
<dbReference type="HAMAP" id="MF_00358">
    <property type="entry name" value="Ribosomal_bS21"/>
    <property type="match status" value="1"/>
</dbReference>
<evidence type="ECO:0000256" key="3">
    <source>
        <dbReference type="ARBA" id="ARBA00023274"/>
    </source>
</evidence>
<reference evidence="9" key="1">
    <citation type="submission" date="2012-09" db="EMBL/GenBank/DDBJ databases">
        <authorList>
            <person name="Weinstock G."/>
            <person name="Sodergren E."/>
            <person name="Clifton S."/>
            <person name="Fulton L."/>
            <person name="Fulton B."/>
            <person name="Courtney L."/>
            <person name="Fronick C."/>
            <person name="Harrison M."/>
            <person name="Strong C."/>
            <person name="Farmer C."/>
            <person name="Delehaunty K."/>
            <person name="Markovic C."/>
            <person name="Hall O."/>
            <person name="Minx P."/>
            <person name="Tomlinson C."/>
            <person name="Mitreva M."/>
            <person name="Nelson J."/>
            <person name="Hou S."/>
            <person name="Wollam A."/>
            <person name="Pepin K.H."/>
            <person name="Johnson M."/>
            <person name="Bhonagiri V."/>
            <person name="Nash W.E."/>
            <person name="Suruliraj S."/>
            <person name="Warren W."/>
            <person name="Chinwalla A."/>
            <person name="Mardis E.R."/>
            <person name="Wilson R.K."/>
        </authorList>
    </citation>
    <scope>NUCLEOTIDE SEQUENCE [LARGE SCALE GENOMIC DNA]</scope>
    <source>
        <strain evidence="9">OS1</strain>
    </source>
</reference>
<evidence type="ECO:0000256" key="2">
    <source>
        <dbReference type="ARBA" id="ARBA00022980"/>
    </source>
</evidence>
<evidence type="ECO:0000313" key="8">
    <source>
        <dbReference type="EMBL" id="KRT35691.1"/>
    </source>
</evidence>
<evidence type="ECO:0000256" key="4">
    <source>
        <dbReference type="ARBA" id="ARBA00035135"/>
    </source>
</evidence>
<dbReference type="EMBL" id="ACJX03000001">
    <property type="protein sequence ID" value="KRT35691.1"/>
    <property type="molecule type" value="Genomic_DNA"/>
</dbReference>
<accession>A0A0T5XBE3</accession>
<sequence length="64" mass="7695">MAKGGIKMTTVYRRENESIDDTLRRFKKEVKKVGILRDARKHEHYEKPSEIKKKKKSSPKRRRP</sequence>